<dbReference type="STRING" id="743718.Isova_1357"/>
<dbReference type="GO" id="GO:0055070">
    <property type="term" value="P:copper ion homeostasis"/>
    <property type="evidence" value="ECO:0007669"/>
    <property type="project" value="InterPro"/>
</dbReference>
<name>F6FT54_ISOV2</name>
<proteinExistence type="predicted"/>
<gene>
    <name evidence="3" type="ordered locus">Isova_1357</name>
</gene>
<dbReference type="EMBL" id="CP002810">
    <property type="protein sequence ID" value="AEG44125.1"/>
    <property type="molecule type" value="Genomic_DNA"/>
</dbReference>
<dbReference type="InterPro" id="IPR021522">
    <property type="entry name" value="MctB"/>
</dbReference>
<organism evidence="4">
    <name type="scientific">Isoptericola variabilis (strain 225)</name>
    <dbReference type="NCBI Taxonomy" id="743718"/>
    <lineage>
        <taxon>Bacteria</taxon>
        <taxon>Bacillati</taxon>
        <taxon>Actinomycetota</taxon>
        <taxon>Actinomycetes</taxon>
        <taxon>Micrococcales</taxon>
        <taxon>Promicromonosporaceae</taxon>
        <taxon>Isoptericola</taxon>
    </lineage>
</organism>
<keyword evidence="4" id="KW-1185">Reference proteome</keyword>
<sequence>MIDFRYHLVSLISVFLALAVGIILGAGPLQGAIGDQLTDQVEALRTERNGLREELDEAQSRLSEQERFAAAAGEALVAESLTGTNVAVVDVDGVGDGVEQEVLDQLENAGATVVAHETLTESWTAADEATLRATVANGQREPLLADLPTVLTEESGTSELLGAALALSLTAADESDTGALGERATELQQLLVRVGLVEEQAAPSAPADVVLLLSSGVTQEEVAGAETATEDVEPAETGVAALATTAGVVADVTAAVVVAGPTTATGDLVSTVRAEEGLAERVSTVSGTDQETGRLVVALALAAQAAGHVGQYGFEDGASVLPPIVEPTPEEVPDAGTTVDQPSESDQAAEGEG</sequence>
<evidence type="ECO:0000313" key="4">
    <source>
        <dbReference type="Proteomes" id="UP000009236"/>
    </source>
</evidence>
<keyword evidence="1" id="KW-0175">Coiled coil</keyword>
<dbReference type="GO" id="GO:0016020">
    <property type="term" value="C:membrane"/>
    <property type="evidence" value="ECO:0007669"/>
    <property type="project" value="InterPro"/>
</dbReference>
<reference evidence="3 4" key="1">
    <citation type="submission" date="2011-05" db="EMBL/GenBank/DDBJ databases">
        <title>Complete sequence of Isoptericola variabilis 225.</title>
        <authorList>
            <consortium name="US DOE Joint Genome Institute"/>
            <person name="Lucas S."/>
            <person name="Han J."/>
            <person name="Lapidus A."/>
            <person name="Cheng J.-F."/>
            <person name="Goodwin L."/>
            <person name="Pitluck S."/>
            <person name="Peters L."/>
            <person name="Mikhailova N."/>
            <person name="Zeytun A."/>
            <person name="Han C."/>
            <person name="Tapia R."/>
            <person name="Land M."/>
            <person name="Hauser L."/>
            <person name="Kyrpides N."/>
            <person name="Ivanova N."/>
            <person name="Pagani I."/>
            <person name="Siebers A."/>
            <person name="Allgaier M."/>
            <person name="Thelen M."/>
            <person name="Hugenholtz P."/>
            <person name="Gladden J."/>
            <person name="Woyke T."/>
        </authorList>
    </citation>
    <scope>NUCLEOTIDE SEQUENCE [LARGE SCALE GENOMIC DNA]</scope>
    <source>
        <strain evidence="4">225</strain>
    </source>
</reference>
<accession>F6FT54</accession>
<dbReference type="Proteomes" id="UP000009236">
    <property type="component" value="Chromosome"/>
</dbReference>
<evidence type="ECO:0008006" key="5">
    <source>
        <dbReference type="Google" id="ProtNLM"/>
    </source>
</evidence>
<feature type="region of interest" description="Disordered" evidence="2">
    <location>
        <begin position="320"/>
        <end position="353"/>
    </location>
</feature>
<dbReference type="AlphaFoldDB" id="F6FT54"/>
<dbReference type="eggNOG" id="ENOG5032TBA">
    <property type="taxonomic scope" value="Bacteria"/>
</dbReference>
<protein>
    <recommendedName>
        <fullName evidence="5">Copper transporter</fullName>
    </recommendedName>
</protein>
<dbReference type="HOGENOM" id="CLU_072020_0_1_11"/>
<evidence type="ECO:0000256" key="2">
    <source>
        <dbReference type="SAM" id="MobiDB-lite"/>
    </source>
</evidence>
<evidence type="ECO:0000313" key="3">
    <source>
        <dbReference type="EMBL" id="AEG44125.1"/>
    </source>
</evidence>
<dbReference type="RefSeq" id="WP_013838517.1">
    <property type="nucleotide sequence ID" value="NC_015588.1"/>
</dbReference>
<feature type="coiled-coil region" evidence="1">
    <location>
        <begin position="34"/>
        <end position="68"/>
    </location>
</feature>
<dbReference type="Pfam" id="PF11382">
    <property type="entry name" value="MctB"/>
    <property type="match status" value="1"/>
</dbReference>
<evidence type="ECO:0000256" key="1">
    <source>
        <dbReference type="SAM" id="Coils"/>
    </source>
</evidence>
<dbReference type="KEGG" id="iva:Isova_1357"/>